<keyword evidence="9" id="KW-0276">Fatty acid metabolism</keyword>
<keyword evidence="6" id="KW-0444">Lipid biosynthesis</keyword>
<dbReference type="InterPro" id="IPR034334">
    <property type="entry name" value="PGES2"/>
</dbReference>
<evidence type="ECO:0000256" key="8">
    <source>
        <dbReference type="ARBA" id="ARBA00022692"/>
    </source>
</evidence>
<evidence type="ECO:0000256" key="18">
    <source>
        <dbReference type="ARBA" id="ARBA00037847"/>
    </source>
</evidence>
<evidence type="ECO:0000256" key="10">
    <source>
        <dbReference type="ARBA" id="ARBA00022989"/>
    </source>
</evidence>
<dbReference type="GO" id="GO:0001516">
    <property type="term" value="P:prostaglandin biosynthetic process"/>
    <property type="evidence" value="ECO:0007669"/>
    <property type="project" value="UniProtKB-UniPathway"/>
</dbReference>
<dbReference type="Pfam" id="PF13417">
    <property type="entry name" value="GST_N_3"/>
    <property type="match status" value="1"/>
</dbReference>
<evidence type="ECO:0000256" key="9">
    <source>
        <dbReference type="ARBA" id="ARBA00022832"/>
    </source>
</evidence>
<dbReference type="AlphaFoldDB" id="A0A016T6G6"/>
<evidence type="ECO:0000256" key="17">
    <source>
        <dbReference type="ARBA" id="ARBA00031041"/>
    </source>
</evidence>
<dbReference type="UniPathway" id="UPA00662"/>
<dbReference type="SFLD" id="SFLDG01203">
    <property type="entry name" value="Prostaglandin_E_synthase_like1"/>
    <property type="match status" value="1"/>
</dbReference>
<dbReference type="PROSITE" id="PS51354">
    <property type="entry name" value="GLUTAREDOXIN_2"/>
    <property type="match status" value="1"/>
</dbReference>
<dbReference type="STRING" id="53326.A0A016T6G6"/>
<sequence>MAYSRRRKEKLLSRWEFKRCSTRRMRIGSGAIRAAFAAAALAAKSDDKKLLCPIETLKPQKEQSDILLSRKIVNHCDRTNLQLRLFQYQACPFCCKVRAFLDYYGFSYEVVEVNPVTKAEIKFSKEYKKVPILSSNDGTFTDSVLIISKLATFLRNSERELSSIDGDYPMIEAVNDKNEFVKCYPQKYVVYPGRTQCSEEIAADREERQWREWVDGNFIHLISPNVYRSLGESLETFKWFSEFGDWDRMFTYSGRLLATYVGAFMMWLIAKRLKRRHNIDDERKAMAEAFNEWMNAIGPNREFMGGSAPNLADLGMYGAMTSFSGCSAFRELVIEGSPIERWYNKMRNAVNNHEGRRLLEKRTTLLSK</sequence>
<accession>A0A016T6G6</accession>
<keyword evidence="8 19" id="KW-0812">Transmembrane</keyword>
<dbReference type="GO" id="GO:0005739">
    <property type="term" value="C:mitochondrion"/>
    <property type="evidence" value="ECO:0007669"/>
    <property type="project" value="TreeGrafter"/>
</dbReference>
<comment type="catalytic activity">
    <reaction evidence="15">
        <text>prostaglandin H2 = (12S)-hydroxy-(5Z,8E,10E)-heptadecatrienoate + malonaldehyde</text>
        <dbReference type="Rhea" id="RHEA:48644"/>
        <dbReference type="ChEBI" id="CHEBI:57405"/>
        <dbReference type="ChEBI" id="CHEBI:90694"/>
        <dbReference type="ChEBI" id="CHEBI:566274"/>
    </reaction>
    <physiologicalReaction direction="left-to-right" evidence="15">
        <dbReference type="Rhea" id="RHEA:48645"/>
    </physiologicalReaction>
</comment>
<dbReference type="OrthoDB" id="423541at2759"/>
<dbReference type="SUPFAM" id="SSF47616">
    <property type="entry name" value="GST C-terminal domain-like"/>
    <property type="match status" value="1"/>
</dbReference>
<evidence type="ECO:0000313" key="22">
    <source>
        <dbReference type="Proteomes" id="UP000024635"/>
    </source>
</evidence>
<dbReference type="GO" id="GO:0012505">
    <property type="term" value="C:endomembrane system"/>
    <property type="evidence" value="ECO:0007669"/>
    <property type="project" value="UniProtKB-SubCell"/>
</dbReference>
<evidence type="ECO:0000256" key="19">
    <source>
        <dbReference type="SAM" id="Phobius"/>
    </source>
</evidence>
<keyword evidence="12 19" id="KW-0472">Membrane</keyword>
<dbReference type="PANTHER" id="PTHR12782">
    <property type="entry name" value="MICROSOMAL PROSTAGLANDIN E SYNTHASE-2"/>
    <property type="match status" value="1"/>
</dbReference>
<dbReference type="SUPFAM" id="SSF52833">
    <property type="entry name" value="Thioredoxin-like"/>
    <property type="match status" value="1"/>
</dbReference>
<evidence type="ECO:0000256" key="2">
    <source>
        <dbReference type="ARBA" id="ARBA00007409"/>
    </source>
</evidence>
<evidence type="ECO:0000256" key="15">
    <source>
        <dbReference type="ARBA" id="ARBA00023930"/>
    </source>
</evidence>
<dbReference type="EC" id="5.3.99.3" evidence="3"/>
<dbReference type="InterPro" id="IPR004045">
    <property type="entry name" value="Glutathione_S-Trfase_N"/>
</dbReference>
<evidence type="ECO:0000256" key="13">
    <source>
        <dbReference type="ARBA" id="ARBA00023160"/>
    </source>
</evidence>
<comment type="pathway">
    <text evidence="1">Lipid metabolism; prostaglandin biosynthesis.</text>
</comment>
<dbReference type="GO" id="GO:0050220">
    <property type="term" value="F:prostaglandin-E synthase activity"/>
    <property type="evidence" value="ECO:0007669"/>
    <property type="project" value="UniProtKB-EC"/>
</dbReference>
<keyword evidence="10 19" id="KW-1133">Transmembrane helix</keyword>
<keyword evidence="14" id="KW-0413">Isomerase</keyword>
<evidence type="ECO:0000313" key="21">
    <source>
        <dbReference type="EMBL" id="EYB98267.1"/>
    </source>
</evidence>
<comment type="catalytic activity">
    <reaction evidence="16">
        <text>prostaglandin H2 = prostaglandin E2</text>
        <dbReference type="Rhea" id="RHEA:12893"/>
        <dbReference type="ChEBI" id="CHEBI:57405"/>
        <dbReference type="ChEBI" id="CHEBI:606564"/>
        <dbReference type="EC" id="5.3.99.3"/>
    </reaction>
    <physiologicalReaction direction="left-to-right" evidence="16">
        <dbReference type="Rhea" id="RHEA:12894"/>
    </physiologicalReaction>
</comment>
<dbReference type="InterPro" id="IPR034335">
    <property type="entry name" value="PGES2_C"/>
</dbReference>
<protein>
    <recommendedName>
        <fullName evidence="4">Prostaglandin E synthase 2</fullName>
        <ecNumber evidence="3">5.3.99.3</ecNumber>
    </recommendedName>
    <alternativeName>
        <fullName evidence="17">Microsomal prostaglandin E synthase 2</fullName>
    </alternativeName>
</protein>
<dbReference type="PANTHER" id="PTHR12782:SF5">
    <property type="entry name" value="PROSTAGLANDIN E SYNTHASE 2"/>
    <property type="match status" value="1"/>
</dbReference>
<dbReference type="CDD" id="cd03197">
    <property type="entry name" value="GST_C_mPGES2"/>
    <property type="match status" value="1"/>
</dbReference>
<dbReference type="InterPro" id="IPR036249">
    <property type="entry name" value="Thioredoxin-like_sf"/>
</dbReference>
<keyword evidence="11" id="KW-0443">Lipid metabolism</keyword>
<evidence type="ECO:0000256" key="16">
    <source>
        <dbReference type="ARBA" id="ARBA00023931"/>
    </source>
</evidence>
<dbReference type="EMBL" id="JARK01001468">
    <property type="protein sequence ID" value="EYB98267.1"/>
    <property type="molecule type" value="Genomic_DNA"/>
</dbReference>
<dbReference type="Proteomes" id="UP000024635">
    <property type="component" value="Unassembled WGS sequence"/>
</dbReference>
<evidence type="ECO:0000256" key="3">
    <source>
        <dbReference type="ARBA" id="ARBA00012203"/>
    </source>
</evidence>
<evidence type="ECO:0000256" key="4">
    <source>
        <dbReference type="ARBA" id="ARBA00019474"/>
    </source>
</evidence>
<proteinExistence type="inferred from homology"/>
<dbReference type="SFLD" id="SFLDS00019">
    <property type="entry name" value="Glutathione_Transferase_(cytos"/>
    <property type="match status" value="1"/>
</dbReference>
<evidence type="ECO:0000256" key="11">
    <source>
        <dbReference type="ARBA" id="ARBA00023098"/>
    </source>
</evidence>
<name>A0A016T6G6_9BILA</name>
<organism evidence="21 22">
    <name type="scientific">Ancylostoma ceylanicum</name>
    <dbReference type="NCBI Taxonomy" id="53326"/>
    <lineage>
        <taxon>Eukaryota</taxon>
        <taxon>Metazoa</taxon>
        <taxon>Ecdysozoa</taxon>
        <taxon>Nematoda</taxon>
        <taxon>Chromadorea</taxon>
        <taxon>Rhabditida</taxon>
        <taxon>Rhabditina</taxon>
        <taxon>Rhabditomorpha</taxon>
        <taxon>Strongyloidea</taxon>
        <taxon>Ancylostomatidae</taxon>
        <taxon>Ancylostomatinae</taxon>
        <taxon>Ancylostoma</taxon>
    </lineage>
</organism>
<evidence type="ECO:0000256" key="14">
    <source>
        <dbReference type="ARBA" id="ARBA00023235"/>
    </source>
</evidence>
<evidence type="ECO:0000259" key="20">
    <source>
        <dbReference type="Pfam" id="PF13417"/>
    </source>
</evidence>
<dbReference type="InterPro" id="IPR036282">
    <property type="entry name" value="Glutathione-S-Trfase_C_sf"/>
</dbReference>
<evidence type="ECO:0000256" key="1">
    <source>
        <dbReference type="ARBA" id="ARBA00004702"/>
    </source>
</evidence>
<dbReference type="Gene3D" id="1.20.1050.10">
    <property type="match status" value="1"/>
</dbReference>
<dbReference type="Gene3D" id="3.40.30.10">
    <property type="entry name" value="Glutaredoxin"/>
    <property type="match status" value="1"/>
</dbReference>
<evidence type="ECO:0000256" key="12">
    <source>
        <dbReference type="ARBA" id="ARBA00023136"/>
    </source>
</evidence>
<dbReference type="InterPro" id="IPR040079">
    <property type="entry name" value="Glutathione_S-Trfase"/>
</dbReference>
<reference evidence="22" key="1">
    <citation type="journal article" date="2015" name="Nat. Genet.">
        <title>The genome and transcriptome of the zoonotic hookworm Ancylostoma ceylanicum identify infection-specific gene families.</title>
        <authorList>
            <person name="Schwarz E.M."/>
            <person name="Hu Y."/>
            <person name="Antoshechkin I."/>
            <person name="Miller M.M."/>
            <person name="Sternberg P.W."/>
            <person name="Aroian R.V."/>
        </authorList>
    </citation>
    <scope>NUCLEOTIDE SEQUENCE</scope>
    <source>
        <strain evidence="22">HY135</strain>
    </source>
</reference>
<feature type="domain" description="GST N-terminal" evidence="20">
    <location>
        <begin position="85"/>
        <end position="150"/>
    </location>
</feature>
<evidence type="ECO:0000256" key="7">
    <source>
        <dbReference type="ARBA" id="ARBA00022585"/>
    </source>
</evidence>
<feature type="transmembrane region" description="Helical" evidence="19">
    <location>
        <begin position="252"/>
        <end position="270"/>
    </location>
</feature>
<dbReference type="SFLD" id="SFLDG01182">
    <property type="entry name" value="Prostaglandin_E_synthase_like"/>
    <property type="match status" value="1"/>
</dbReference>
<keyword evidence="7" id="KW-0643">Prostaglandin biosynthesis</keyword>
<keyword evidence="5" id="KW-0644">Prostaglandin metabolism</keyword>
<comment type="subcellular location">
    <subcellularLocation>
        <location evidence="18">Endomembrane system</location>
        <topology evidence="18">Single-pass membrane protein</topology>
    </subcellularLocation>
</comment>
<gene>
    <name evidence="21" type="primary">Acey_s0132.g1682</name>
    <name evidence="21" type="synonym">Acey-R11A8.5</name>
    <name evidence="21" type="ORF">Y032_0132g1682</name>
</gene>
<comment type="similarity">
    <text evidence="2">Belongs to the GST superfamily.</text>
</comment>
<evidence type="ECO:0000256" key="6">
    <source>
        <dbReference type="ARBA" id="ARBA00022516"/>
    </source>
</evidence>
<evidence type="ECO:0000256" key="5">
    <source>
        <dbReference type="ARBA" id="ARBA00022501"/>
    </source>
</evidence>
<comment type="caution">
    <text evidence="21">The sequence shown here is derived from an EMBL/GenBank/DDBJ whole genome shotgun (WGS) entry which is preliminary data.</text>
</comment>
<keyword evidence="22" id="KW-1185">Reference proteome</keyword>
<keyword evidence="13" id="KW-0275">Fatty acid biosynthesis</keyword>